<dbReference type="OrthoDB" id="9815505at2"/>
<name>I0IKX9_LEPFC</name>
<protein>
    <submittedName>
        <fullName evidence="1">Uncharacterized protein</fullName>
    </submittedName>
</protein>
<dbReference type="PATRIC" id="fig|1162668.3.peg.237"/>
<dbReference type="PROSITE" id="PS51257">
    <property type="entry name" value="PROKAR_LIPOPROTEIN"/>
    <property type="match status" value="1"/>
</dbReference>
<proteinExistence type="predicted"/>
<accession>I0IKX9</accession>
<dbReference type="RefSeq" id="WP_014448422.1">
    <property type="nucleotide sequence ID" value="NC_017094.1"/>
</dbReference>
<dbReference type="KEGG" id="lfc:LFE_0201"/>
<sequence length="394" mass="43423">MKPFKQIMIAFPEAVRGLFFALLLLVGGCEVFVPPPVYPTMQAESYKLSMMSGKSIQGLSVTARTCSSRYMDIRIKWPAGSSHGREIRIDKVWSAGTVHNELAKDLSLHATLLTRSSEGTHRISLRGIVRFSNLSVCQMESAVLVASSDDSVVEPPIYFLMVDSPLHKDPWAPRVIIYTGYKERLNEFFTVIGPIPFQTSQNAPMNPVVLENGVAVPQADLRGATSTGLDGRLHMRLWLKSRHSPIDISGNADEGIFFSTNPHMKGVGILLPATHPLAIYPLERYHFVLGGGLLVEGPLGIDGVIRFDREAGVFELNGQVNQAGSVIRGFRTNGRFETGSRSRFKLSGEIDLSFHFNHQIIKLAMFPGRDGKTYWIGGLNENLLGMAIPEDSKG</sequence>
<evidence type="ECO:0000313" key="1">
    <source>
        <dbReference type="EMBL" id="BAM05928.1"/>
    </source>
</evidence>
<reference evidence="1 2" key="1">
    <citation type="journal article" date="2012" name="J. Bacteriol.">
        <title>Complete Genome Sequence of Leptospirillum ferrooxidans Strain C2-3, Isolated from a Fresh Volcanic Ash Deposit on the Island of Miyake, Japan.</title>
        <authorList>
            <person name="Fujimura R."/>
            <person name="Sato Y."/>
            <person name="Nishizawa T."/>
            <person name="Oshima K."/>
            <person name="Kim S.-W."/>
            <person name="Hattori M."/>
            <person name="Kamijo T."/>
            <person name="Ohta H."/>
        </authorList>
    </citation>
    <scope>NUCLEOTIDE SEQUENCE [LARGE SCALE GENOMIC DNA]</scope>
    <source>
        <strain evidence="1 2">C2-3</strain>
    </source>
</reference>
<dbReference type="Proteomes" id="UP000007382">
    <property type="component" value="Chromosome"/>
</dbReference>
<organism evidence="1 2">
    <name type="scientific">Leptospirillum ferrooxidans (strain C2-3)</name>
    <dbReference type="NCBI Taxonomy" id="1162668"/>
    <lineage>
        <taxon>Bacteria</taxon>
        <taxon>Pseudomonadati</taxon>
        <taxon>Nitrospirota</taxon>
        <taxon>Nitrospiria</taxon>
        <taxon>Nitrospirales</taxon>
        <taxon>Nitrospiraceae</taxon>
        <taxon>Leptospirillum</taxon>
    </lineage>
</organism>
<reference evidence="2" key="2">
    <citation type="submission" date="2012-03" db="EMBL/GenBank/DDBJ databases">
        <title>The complete genome sequence of the pioneer microbe on fresh volcanic deposit, Leptospirillum ferrooxidans strain C2-3.</title>
        <authorList>
            <person name="Fujimura R."/>
            <person name="Sato Y."/>
            <person name="Nishizawa T."/>
            <person name="Nanba K."/>
            <person name="Oshima K."/>
            <person name="Hattori M."/>
            <person name="Kamijo T."/>
            <person name="Ohta H."/>
        </authorList>
    </citation>
    <scope>NUCLEOTIDE SEQUENCE [LARGE SCALE GENOMIC DNA]</scope>
    <source>
        <strain evidence="2">C2-3</strain>
    </source>
</reference>
<dbReference type="STRING" id="1162668.LFE_0201"/>
<evidence type="ECO:0000313" key="2">
    <source>
        <dbReference type="Proteomes" id="UP000007382"/>
    </source>
</evidence>
<dbReference type="AlphaFoldDB" id="I0IKX9"/>
<keyword evidence="2" id="KW-1185">Reference proteome</keyword>
<dbReference type="EMBL" id="AP012342">
    <property type="protein sequence ID" value="BAM05928.1"/>
    <property type="molecule type" value="Genomic_DNA"/>
</dbReference>
<dbReference type="HOGENOM" id="CLU_699799_0_0_0"/>
<gene>
    <name evidence="1" type="ordered locus">LFE_0201</name>
</gene>